<name>A0A6J5ZM11_9ZZZZ</name>
<keyword evidence="1" id="KW-0812">Transmembrane</keyword>
<gene>
    <name evidence="2" type="ORF">UFOPK3770_01168</name>
</gene>
<dbReference type="EMBL" id="CAESAJ010000162">
    <property type="protein sequence ID" value="CAB4343345.1"/>
    <property type="molecule type" value="Genomic_DNA"/>
</dbReference>
<sequence length="238" mass="27257">MTSLLYLLVIAMWVAIVIPTFLTRHDRRELERSFQKPLTEQLEQRFKWAHREPPTARQRSFHRRRRVMMTLLTWLAITLVLGMTHTISRWWIAIPLALLSAFIAAAARAVSKQQIQPRVRSSAARQAMSAPAARVAQAQNNGSGTLRGWRPHTTPLPSYMTANQAATSPRGYNAQRPWTSVEMLGQAEILRNERNARFQEAQLRLEEARARALEKARLASKSALRANREYLDPRAVNE</sequence>
<dbReference type="AlphaFoldDB" id="A0A6J5ZM11"/>
<proteinExistence type="predicted"/>
<organism evidence="2">
    <name type="scientific">freshwater metagenome</name>
    <dbReference type="NCBI Taxonomy" id="449393"/>
    <lineage>
        <taxon>unclassified sequences</taxon>
        <taxon>metagenomes</taxon>
        <taxon>ecological metagenomes</taxon>
    </lineage>
</organism>
<reference evidence="2" key="1">
    <citation type="submission" date="2020-05" db="EMBL/GenBank/DDBJ databases">
        <authorList>
            <person name="Chiriac C."/>
            <person name="Salcher M."/>
            <person name="Ghai R."/>
            <person name="Kavagutti S V."/>
        </authorList>
    </citation>
    <scope>NUCLEOTIDE SEQUENCE</scope>
</reference>
<feature type="transmembrane region" description="Helical" evidence="1">
    <location>
        <begin position="90"/>
        <end position="110"/>
    </location>
</feature>
<evidence type="ECO:0000256" key="1">
    <source>
        <dbReference type="SAM" id="Phobius"/>
    </source>
</evidence>
<protein>
    <submittedName>
        <fullName evidence="2">Unannotated protein</fullName>
    </submittedName>
</protein>
<feature type="transmembrane region" description="Helical" evidence="1">
    <location>
        <begin position="67"/>
        <end position="84"/>
    </location>
</feature>
<keyword evidence="1" id="KW-1133">Transmembrane helix</keyword>
<evidence type="ECO:0000313" key="2">
    <source>
        <dbReference type="EMBL" id="CAB4343345.1"/>
    </source>
</evidence>
<accession>A0A6J5ZM11</accession>
<keyword evidence="1" id="KW-0472">Membrane</keyword>
<feature type="transmembrane region" description="Helical" evidence="1">
    <location>
        <begin position="6"/>
        <end position="23"/>
    </location>
</feature>